<organism evidence="1 2">
    <name type="scientific">Panagrolaimus sp. ES5</name>
    <dbReference type="NCBI Taxonomy" id="591445"/>
    <lineage>
        <taxon>Eukaryota</taxon>
        <taxon>Metazoa</taxon>
        <taxon>Ecdysozoa</taxon>
        <taxon>Nematoda</taxon>
        <taxon>Chromadorea</taxon>
        <taxon>Rhabditida</taxon>
        <taxon>Tylenchina</taxon>
        <taxon>Panagrolaimomorpha</taxon>
        <taxon>Panagrolaimoidea</taxon>
        <taxon>Panagrolaimidae</taxon>
        <taxon>Panagrolaimus</taxon>
    </lineage>
</organism>
<evidence type="ECO:0000313" key="2">
    <source>
        <dbReference type="WBParaSite" id="ES5_v2.g7117.t1"/>
    </source>
</evidence>
<accession>A0AC34GRB4</accession>
<protein>
    <submittedName>
        <fullName evidence="2">Alanine--tRNA ligase</fullName>
    </submittedName>
</protein>
<reference evidence="2" key="1">
    <citation type="submission" date="2022-11" db="UniProtKB">
        <authorList>
            <consortium name="WormBaseParasite"/>
        </authorList>
    </citation>
    <scope>IDENTIFICATION</scope>
</reference>
<proteinExistence type="predicted"/>
<evidence type="ECO:0000313" key="1">
    <source>
        <dbReference type="Proteomes" id="UP000887579"/>
    </source>
</evidence>
<name>A0AC34GRB4_9BILA</name>
<dbReference type="Proteomes" id="UP000887579">
    <property type="component" value="Unplaced"/>
</dbReference>
<sequence>MKFSSKFFANCLSTNVRKSFIDFFGKKKDHTYVHSSSTIPLNDPTLFFVNAGMNQFKPIFLGSVDPNSELAKLKRAHNSQKCIRAGGKHNDLEVVGKDVYHHTFFEMLGNWSFGDYFKKEVCEWAWEFLTKELGIDKNRLYVSYFGGDKENGLSEDLECKQIWMNLGLPENRILPFGMNENFWEMGEVGPCGPCSEIHYDRIGNRDASHLVNADDPMVVEIWNLVFMQYNREEGGALKLLPRKHIDCGLGFERLVAVVQQKISNYDTDLFTPIFEAIQKGTGVRVYTGHVGAEDIDGIDMAYRVVADHIRTLTIAFADGGRPDKTGRGHVLRRILRRGIRYSAFELNGKPGFFASLVPVVVQVLGDTFPEIKKDPKTTQDIINKEEAQFLKTLSKGRLLFDDAIKALPKEEKLFPGDVAWRLADTYGFPIDLTQRLASSYGLTVDLSTFHHHVKAARKISQQQSKMPSKNRNI</sequence>
<dbReference type="WBParaSite" id="ES5_v2.g7117.t1">
    <property type="protein sequence ID" value="ES5_v2.g7117.t1"/>
    <property type="gene ID" value="ES5_v2.g7117"/>
</dbReference>